<sequence length="331" mass="35867">MEMKTRYLGLDLPSPLVASASPQNAKLEVLKILADHGAGAVVLPSVFEEQIWHEQRILDQLVEHGSESSGEALSYFPTQSAFAFDSSNHLSVVEKAANALPIPVIASLNGTTDTGWTDMAYEFAEAGAGAIELNVHFLPTDPDMSGAEVEQRTLDVVSAVCETVQIPVSVKIGPYFSSPAHMSKRIVAAGAKGVVLFNRFYQPEIDPVRLTVEPQLELSRRYEMRLPMRWIGVLAGRFGGSIAATTGVESAEDVVRYLLAGADVVMTTSALLRHGPEHIGVLLKGVEDWLDARGLETPADLRGKLAYGAMDDPEGYERANYIKVMQSWGKG</sequence>
<dbReference type="PANTHER" id="PTHR48109">
    <property type="entry name" value="DIHYDROOROTATE DEHYDROGENASE (QUINONE), MITOCHONDRIAL-RELATED"/>
    <property type="match status" value="1"/>
</dbReference>
<dbReference type="Gene3D" id="3.20.20.70">
    <property type="entry name" value="Aldolase class I"/>
    <property type="match status" value="1"/>
</dbReference>
<dbReference type="Pfam" id="PF01180">
    <property type="entry name" value="DHO_dh"/>
    <property type="match status" value="1"/>
</dbReference>
<proteinExistence type="predicted"/>
<dbReference type="OrthoDB" id="9794954at2"/>
<evidence type="ECO:0000313" key="9">
    <source>
        <dbReference type="Proteomes" id="UP000186221"/>
    </source>
</evidence>
<evidence type="ECO:0000259" key="7">
    <source>
        <dbReference type="Pfam" id="PF01180"/>
    </source>
</evidence>
<accession>A0A1N7J8D9</accession>
<evidence type="ECO:0000256" key="3">
    <source>
        <dbReference type="ARBA" id="ARBA00022630"/>
    </source>
</evidence>
<dbReference type="AlphaFoldDB" id="A0A1N7J8D9"/>
<evidence type="ECO:0000256" key="5">
    <source>
        <dbReference type="ARBA" id="ARBA00022975"/>
    </source>
</evidence>
<dbReference type="STRING" id="453582.SAMN05421580_101453"/>
<dbReference type="InterPro" id="IPR013785">
    <property type="entry name" value="Aldolase_TIM"/>
</dbReference>
<evidence type="ECO:0000256" key="6">
    <source>
        <dbReference type="ARBA" id="ARBA00023002"/>
    </source>
</evidence>
<dbReference type="CDD" id="cd04739">
    <property type="entry name" value="DHOD_like"/>
    <property type="match status" value="1"/>
</dbReference>
<keyword evidence="3" id="KW-0285">Flavoprotein</keyword>
<dbReference type="InterPro" id="IPR012135">
    <property type="entry name" value="Dihydroorotate_DH_1_2"/>
</dbReference>
<dbReference type="SUPFAM" id="SSF51395">
    <property type="entry name" value="FMN-linked oxidoreductases"/>
    <property type="match status" value="1"/>
</dbReference>
<dbReference type="GO" id="GO:0005737">
    <property type="term" value="C:cytoplasm"/>
    <property type="evidence" value="ECO:0007669"/>
    <property type="project" value="InterPro"/>
</dbReference>
<dbReference type="EMBL" id="FTOG01000001">
    <property type="protein sequence ID" value="SIS45501.1"/>
    <property type="molecule type" value="Genomic_DNA"/>
</dbReference>
<dbReference type="GO" id="GO:0004152">
    <property type="term" value="F:dihydroorotate dehydrogenase activity"/>
    <property type="evidence" value="ECO:0007669"/>
    <property type="project" value="InterPro"/>
</dbReference>
<evidence type="ECO:0000256" key="1">
    <source>
        <dbReference type="ARBA" id="ARBA00001917"/>
    </source>
</evidence>
<dbReference type="PIRSF" id="PIRSF000164">
    <property type="entry name" value="DHO_oxidase"/>
    <property type="match status" value="1"/>
</dbReference>
<dbReference type="GO" id="GO:0044205">
    <property type="term" value="P:'de novo' UMP biosynthetic process"/>
    <property type="evidence" value="ECO:0007669"/>
    <property type="project" value="UniProtKB-UniPathway"/>
</dbReference>
<dbReference type="RefSeq" id="WP_076483387.1">
    <property type="nucleotide sequence ID" value="NZ_FTOG01000001.1"/>
</dbReference>
<evidence type="ECO:0000313" key="8">
    <source>
        <dbReference type="EMBL" id="SIS45501.1"/>
    </source>
</evidence>
<comment type="pathway">
    <text evidence="2">Pyrimidine metabolism; UMP biosynthesis via de novo pathway.</text>
</comment>
<keyword evidence="4" id="KW-0288">FMN</keyword>
<gene>
    <name evidence="8" type="ORF">SAMN05421580_101453</name>
</gene>
<reference evidence="9" key="1">
    <citation type="submission" date="2017-01" db="EMBL/GenBank/DDBJ databases">
        <authorList>
            <person name="Varghese N."/>
            <person name="Submissions S."/>
        </authorList>
    </citation>
    <scope>NUCLEOTIDE SEQUENCE [LARGE SCALE GENOMIC DNA]</scope>
    <source>
        <strain evidence="9">DSM 19945</strain>
    </source>
</reference>
<comment type="cofactor">
    <cofactor evidence="1">
        <name>FMN</name>
        <dbReference type="ChEBI" id="CHEBI:58210"/>
    </cofactor>
</comment>
<organism evidence="8 9">
    <name type="scientific">Rhodobacter aestuarii</name>
    <dbReference type="NCBI Taxonomy" id="453582"/>
    <lineage>
        <taxon>Bacteria</taxon>
        <taxon>Pseudomonadati</taxon>
        <taxon>Pseudomonadota</taxon>
        <taxon>Alphaproteobacteria</taxon>
        <taxon>Rhodobacterales</taxon>
        <taxon>Rhodobacter group</taxon>
        <taxon>Rhodobacter</taxon>
    </lineage>
</organism>
<dbReference type="UniPathway" id="UPA00070"/>
<dbReference type="NCBIfam" id="NF005741">
    <property type="entry name" value="PRK07565.1"/>
    <property type="match status" value="1"/>
</dbReference>
<keyword evidence="6" id="KW-0560">Oxidoreductase</keyword>
<keyword evidence="9" id="KW-1185">Reference proteome</keyword>
<dbReference type="GO" id="GO:0006207">
    <property type="term" value="P:'de novo' pyrimidine nucleobase biosynthetic process"/>
    <property type="evidence" value="ECO:0007669"/>
    <property type="project" value="TreeGrafter"/>
</dbReference>
<dbReference type="InterPro" id="IPR050074">
    <property type="entry name" value="DHO_dehydrogenase"/>
</dbReference>
<name>A0A1N7J8D9_9RHOB</name>
<keyword evidence="5" id="KW-0665">Pyrimidine biosynthesis</keyword>
<dbReference type="InterPro" id="IPR005720">
    <property type="entry name" value="Dihydroorotate_DH_cat"/>
</dbReference>
<evidence type="ECO:0000256" key="4">
    <source>
        <dbReference type="ARBA" id="ARBA00022643"/>
    </source>
</evidence>
<dbReference type="PANTHER" id="PTHR48109:SF3">
    <property type="entry name" value="SLL0744 PROTEIN"/>
    <property type="match status" value="1"/>
</dbReference>
<feature type="domain" description="Dihydroorotate dehydrogenase catalytic" evidence="7">
    <location>
        <begin position="95"/>
        <end position="288"/>
    </location>
</feature>
<protein>
    <submittedName>
        <fullName evidence="8">Dihydroorotate dehydrogenase (Fumarate)</fullName>
    </submittedName>
</protein>
<evidence type="ECO:0000256" key="2">
    <source>
        <dbReference type="ARBA" id="ARBA00004725"/>
    </source>
</evidence>
<dbReference type="Proteomes" id="UP000186221">
    <property type="component" value="Unassembled WGS sequence"/>
</dbReference>